<dbReference type="InterPro" id="IPR016032">
    <property type="entry name" value="Sig_transdc_resp-reg_C-effctor"/>
</dbReference>
<evidence type="ECO:0000313" key="10">
    <source>
        <dbReference type="EMBL" id="GIO66499.1"/>
    </source>
</evidence>
<evidence type="ECO:0000256" key="1">
    <source>
        <dbReference type="ARBA" id="ARBA00022553"/>
    </source>
</evidence>
<evidence type="ECO:0000256" key="2">
    <source>
        <dbReference type="ARBA" id="ARBA00023012"/>
    </source>
</evidence>
<dbReference type="SUPFAM" id="SSF46894">
    <property type="entry name" value="C-terminal effector domain of the bipartite response regulators"/>
    <property type="match status" value="1"/>
</dbReference>
<evidence type="ECO:0000259" key="8">
    <source>
        <dbReference type="PROSITE" id="PS50110"/>
    </source>
</evidence>
<keyword evidence="1 6" id="KW-0597">Phosphoprotein</keyword>
<dbReference type="PROSITE" id="PS50110">
    <property type="entry name" value="RESPONSE_REGULATORY"/>
    <property type="match status" value="1"/>
</dbReference>
<evidence type="ECO:0000313" key="11">
    <source>
        <dbReference type="Proteomes" id="UP000680638"/>
    </source>
</evidence>
<dbReference type="Pfam" id="PF00486">
    <property type="entry name" value="Trans_reg_C"/>
    <property type="match status" value="1"/>
</dbReference>
<dbReference type="InterPro" id="IPR039420">
    <property type="entry name" value="WalR-like"/>
</dbReference>
<evidence type="ECO:0000259" key="9">
    <source>
        <dbReference type="PROSITE" id="PS51755"/>
    </source>
</evidence>
<feature type="modified residue" description="4-aspartylphosphate" evidence="6">
    <location>
        <position position="52"/>
    </location>
</feature>
<dbReference type="PANTHER" id="PTHR48111:SF1">
    <property type="entry name" value="TWO-COMPONENT RESPONSE REGULATOR ORR33"/>
    <property type="match status" value="1"/>
</dbReference>
<feature type="domain" description="OmpR/PhoB-type" evidence="9">
    <location>
        <begin position="131"/>
        <end position="229"/>
    </location>
</feature>
<proteinExistence type="predicted"/>
<dbReference type="InterPro" id="IPR011006">
    <property type="entry name" value="CheY-like_superfamily"/>
</dbReference>
<reference evidence="10 11" key="1">
    <citation type="submission" date="2021-03" db="EMBL/GenBank/DDBJ databases">
        <title>Antimicrobial resistance genes in bacteria isolated from Japanese honey, and their potential for conferring macrolide and lincosamide resistance in the American foulbrood pathogen Paenibacillus larvae.</title>
        <authorList>
            <person name="Okamoto M."/>
            <person name="Kumagai M."/>
            <person name="Kanamori H."/>
            <person name="Takamatsu D."/>
        </authorList>
    </citation>
    <scope>NUCLEOTIDE SEQUENCE [LARGE SCALE GENOMIC DNA]</scope>
    <source>
        <strain evidence="10 11">J21TS3</strain>
    </source>
</reference>
<gene>
    <name evidence="10" type="ORF">J21TS3_13200</name>
</gene>
<evidence type="ECO:0000256" key="4">
    <source>
        <dbReference type="ARBA" id="ARBA00023125"/>
    </source>
</evidence>
<dbReference type="EMBL" id="BORW01000004">
    <property type="protein sequence ID" value="GIO66499.1"/>
    <property type="molecule type" value="Genomic_DNA"/>
</dbReference>
<accession>A0ABQ4LT96</accession>
<dbReference type="Gene3D" id="1.10.10.10">
    <property type="entry name" value="Winged helix-like DNA-binding domain superfamily/Winged helix DNA-binding domain"/>
    <property type="match status" value="1"/>
</dbReference>
<dbReference type="Gene3D" id="3.40.50.2300">
    <property type="match status" value="1"/>
</dbReference>
<name>A0ABQ4LT96_9BACL</name>
<dbReference type="InterPro" id="IPR001789">
    <property type="entry name" value="Sig_transdc_resp-reg_receiver"/>
</dbReference>
<dbReference type="Pfam" id="PF00072">
    <property type="entry name" value="Response_reg"/>
    <property type="match status" value="1"/>
</dbReference>
<dbReference type="PANTHER" id="PTHR48111">
    <property type="entry name" value="REGULATOR OF RPOS"/>
    <property type="match status" value="1"/>
</dbReference>
<keyword evidence="4 7" id="KW-0238">DNA-binding</keyword>
<dbReference type="InterPro" id="IPR036388">
    <property type="entry name" value="WH-like_DNA-bd_sf"/>
</dbReference>
<feature type="domain" description="Response regulatory" evidence="8">
    <location>
        <begin position="3"/>
        <end position="120"/>
    </location>
</feature>
<dbReference type="PROSITE" id="PS51755">
    <property type="entry name" value="OMPR_PHOB"/>
    <property type="match status" value="1"/>
</dbReference>
<organism evidence="10 11">
    <name type="scientific">Paenibacillus cookii</name>
    <dbReference type="NCBI Taxonomy" id="157839"/>
    <lineage>
        <taxon>Bacteria</taxon>
        <taxon>Bacillati</taxon>
        <taxon>Bacillota</taxon>
        <taxon>Bacilli</taxon>
        <taxon>Bacillales</taxon>
        <taxon>Paenibacillaceae</taxon>
        <taxon>Paenibacillus</taxon>
    </lineage>
</organism>
<evidence type="ECO:0000256" key="3">
    <source>
        <dbReference type="ARBA" id="ARBA00023015"/>
    </source>
</evidence>
<protein>
    <submittedName>
        <fullName evidence="10">DNA-binding response regulator</fullName>
    </submittedName>
</protein>
<sequence length="231" mass="26398">MNERLLAVGEYFGQSGILEALRSLGFEIEAVSGEYEALRLIGEHEIDLLLLDRAEYAGSSLPKLLKALLREQADRPFPIIVFEHPYDEQAVIAGLEAGANDVVPRTVSAEELLARIRNLLRIFRIEHERSLKKVTVGDLIIDPATRTVSRSEKDIELTVKEFDLLLYLARHVNEVCTREDILKEVWDYDFNMGTNVVDVYIRHLRTKMDKGFRKKMIQSVRGVGYIIKEGE</sequence>
<dbReference type="CDD" id="cd00383">
    <property type="entry name" value="trans_reg_C"/>
    <property type="match status" value="1"/>
</dbReference>
<evidence type="ECO:0000256" key="7">
    <source>
        <dbReference type="PROSITE-ProRule" id="PRU01091"/>
    </source>
</evidence>
<dbReference type="RefSeq" id="WP_212948503.1">
    <property type="nucleotide sequence ID" value="NZ_BORW01000004.1"/>
</dbReference>
<evidence type="ECO:0000256" key="6">
    <source>
        <dbReference type="PROSITE-ProRule" id="PRU00169"/>
    </source>
</evidence>
<dbReference type="SMART" id="SM00862">
    <property type="entry name" value="Trans_reg_C"/>
    <property type="match status" value="1"/>
</dbReference>
<feature type="DNA-binding region" description="OmpR/PhoB-type" evidence="7">
    <location>
        <begin position="131"/>
        <end position="229"/>
    </location>
</feature>
<keyword evidence="5" id="KW-0804">Transcription</keyword>
<keyword evidence="3" id="KW-0805">Transcription regulation</keyword>
<evidence type="ECO:0000256" key="5">
    <source>
        <dbReference type="ARBA" id="ARBA00023163"/>
    </source>
</evidence>
<dbReference type="GO" id="GO:0003677">
    <property type="term" value="F:DNA binding"/>
    <property type="evidence" value="ECO:0007669"/>
    <property type="project" value="UniProtKB-KW"/>
</dbReference>
<dbReference type="SUPFAM" id="SSF52172">
    <property type="entry name" value="CheY-like"/>
    <property type="match status" value="1"/>
</dbReference>
<keyword evidence="2" id="KW-0902">Two-component regulatory system</keyword>
<comment type="caution">
    <text evidence="10">The sequence shown here is derived from an EMBL/GenBank/DDBJ whole genome shotgun (WGS) entry which is preliminary data.</text>
</comment>
<dbReference type="InterPro" id="IPR001867">
    <property type="entry name" value="OmpR/PhoB-type_DNA-bd"/>
</dbReference>
<dbReference type="Proteomes" id="UP000680638">
    <property type="component" value="Unassembled WGS sequence"/>
</dbReference>
<keyword evidence="11" id="KW-1185">Reference proteome</keyword>